<dbReference type="InterPro" id="IPR052929">
    <property type="entry name" value="RNase_H-like_EbsB-rel"/>
</dbReference>
<dbReference type="InterPro" id="IPR026960">
    <property type="entry name" value="RVT-Znf"/>
</dbReference>
<dbReference type="InterPro" id="IPR036397">
    <property type="entry name" value="RNaseH_sf"/>
</dbReference>
<dbReference type="Gene3D" id="3.30.420.10">
    <property type="entry name" value="Ribonuclease H-like superfamily/Ribonuclease H"/>
    <property type="match status" value="1"/>
</dbReference>
<dbReference type="PANTHER" id="PTHR47074:SF49">
    <property type="entry name" value="POLYNUCLEOTIDYL TRANSFERASE, RIBONUCLEASE H-LIKE SUPERFAMILY PROTEIN"/>
    <property type="match status" value="1"/>
</dbReference>
<keyword evidence="3" id="KW-1185">Reference proteome</keyword>
<evidence type="ECO:0000259" key="2">
    <source>
        <dbReference type="Pfam" id="PF13966"/>
    </source>
</evidence>
<dbReference type="InterPro" id="IPR002156">
    <property type="entry name" value="RNaseH_domain"/>
</dbReference>
<evidence type="ECO:0000259" key="1">
    <source>
        <dbReference type="Pfam" id="PF13456"/>
    </source>
</evidence>
<dbReference type="PANTHER" id="PTHR47074">
    <property type="entry name" value="BNAC02G40300D PROTEIN"/>
    <property type="match status" value="1"/>
</dbReference>
<protein>
    <submittedName>
        <fullName evidence="4">Uncharacterized protein LOC104759954</fullName>
    </submittedName>
</protein>
<feature type="domain" description="Reverse transcriptase zinc-binding" evidence="2">
    <location>
        <begin position="118"/>
        <end position="204"/>
    </location>
</feature>
<dbReference type="Pfam" id="PF13966">
    <property type="entry name" value="zf-RVT"/>
    <property type="match status" value="1"/>
</dbReference>
<sequence>MDAPSAPSSASHGWRGILLGREILRKGLGWTIGDGMDIDVWNNSWLSTSRPLTPIGPPNKDNASLKVKDLLCPSTNEWNVNAIRNHLPQYEDMIRKLITSTHRHRDSLAWLPEKSGVYSTKSGYAKAILSESTSVSPSFNWQSSIWNLQTAPKLKSFLWKVTNNALALGSNLAKRGIGSANLCKRCGILEDELHIFLLCPYAAKVLDLTPGLMKPTDNPLPTSICHLIKTAGLIQNLPPTGIASTPIFPWIFWLLWKARNCLVFEDRVITEKDTSTKAIREARLWYEAQAKDPKPQRTLPPPQNQEPLLSSFSCFVKAAWSPTSCQCGLGWVFKDPLTHISSSFSTSRDFVGSALVAEALAVCSALTMAAGMYGDLNISVFSDSKILMTLINTKDSTTELKRILHVIALLKSSFASISYNFIPRAWDAAADSVAKLALMARNLSSSNGV</sequence>
<dbReference type="InterPro" id="IPR012337">
    <property type="entry name" value="RNaseH-like_sf"/>
</dbReference>
<name>A0ABM0X5P3_CAMSA</name>
<accession>A0ABM0X5P3</accession>
<dbReference type="InterPro" id="IPR044730">
    <property type="entry name" value="RNase_H-like_dom_plant"/>
</dbReference>
<feature type="domain" description="RNase H type-1" evidence="1">
    <location>
        <begin position="316"/>
        <end position="437"/>
    </location>
</feature>
<dbReference type="GeneID" id="104759954"/>
<evidence type="ECO:0000313" key="4">
    <source>
        <dbReference type="RefSeq" id="XP_010481118.1"/>
    </source>
</evidence>
<proteinExistence type="predicted"/>
<dbReference type="Pfam" id="PF13456">
    <property type="entry name" value="RVT_3"/>
    <property type="match status" value="1"/>
</dbReference>
<dbReference type="Proteomes" id="UP000694864">
    <property type="component" value="Chromosome 17"/>
</dbReference>
<reference evidence="3" key="1">
    <citation type="journal article" date="2014" name="Nat. Commun.">
        <title>The emerging biofuel crop Camelina sativa retains a highly undifferentiated hexaploid genome structure.</title>
        <authorList>
            <person name="Kagale S."/>
            <person name="Koh C."/>
            <person name="Nixon J."/>
            <person name="Bollina V."/>
            <person name="Clarke W.E."/>
            <person name="Tuteja R."/>
            <person name="Spillane C."/>
            <person name="Robinson S.J."/>
            <person name="Links M.G."/>
            <person name="Clarke C."/>
            <person name="Higgins E.E."/>
            <person name="Huebert T."/>
            <person name="Sharpe A.G."/>
            <person name="Parkin I.A."/>
        </authorList>
    </citation>
    <scope>NUCLEOTIDE SEQUENCE [LARGE SCALE GENOMIC DNA]</scope>
    <source>
        <strain evidence="3">cv. DH55</strain>
    </source>
</reference>
<dbReference type="CDD" id="cd06222">
    <property type="entry name" value="RNase_H_like"/>
    <property type="match status" value="1"/>
</dbReference>
<organism evidence="3 4">
    <name type="scientific">Camelina sativa</name>
    <name type="common">False flax</name>
    <name type="synonym">Myagrum sativum</name>
    <dbReference type="NCBI Taxonomy" id="90675"/>
    <lineage>
        <taxon>Eukaryota</taxon>
        <taxon>Viridiplantae</taxon>
        <taxon>Streptophyta</taxon>
        <taxon>Embryophyta</taxon>
        <taxon>Tracheophyta</taxon>
        <taxon>Spermatophyta</taxon>
        <taxon>Magnoliopsida</taxon>
        <taxon>eudicotyledons</taxon>
        <taxon>Gunneridae</taxon>
        <taxon>Pentapetalae</taxon>
        <taxon>rosids</taxon>
        <taxon>malvids</taxon>
        <taxon>Brassicales</taxon>
        <taxon>Brassicaceae</taxon>
        <taxon>Camelineae</taxon>
        <taxon>Camelina</taxon>
    </lineage>
</organism>
<dbReference type="SUPFAM" id="SSF53098">
    <property type="entry name" value="Ribonuclease H-like"/>
    <property type="match status" value="1"/>
</dbReference>
<evidence type="ECO:0000313" key="3">
    <source>
        <dbReference type="Proteomes" id="UP000694864"/>
    </source>
</evidence>
<dbReference type="RefSeq" id="XP_010481118.1">
    <property type="nucleotide sequence ID" value="XM_010482816.1"/>
</dbReference>
<gene>
    <name evidence="4" type="primary">LOC104759954</name>
</gene>
<reference evidence="4" key="2">
    <citation type="submission" date="2025-08" db="UniProtKB">
        <authorList>
            <consortium name="RefSeq"/>
        </authorList>
    </citation>
    <scope>IDENTIFICATION</scope>
    <source>
        <tissue evidence="4">Leaf</tissue>
    </source>
</reference>